<dbReference type="Proteomes" id="UP000285084">
    <property type="component" value="Unassembled WGS sequence"/>
</dbReference>
<accession>A0A420MAD0</accession>
<sequence>MSFPNGQGLPVQVYEDNTCTSAGGNPANNNNRFILQPVQPNNMPGNNSALLVREAAGFTNPLPQAILTGQENINTIQPAPALFDHNAWLAQNTTPGAPTTVVGLTP</sequence>
<comment type="caution">
    <text evidence="1">The sequence shown here is derived from an EMBL/GenBank/DDBJ whole genome shotgun (WGS) entry which is preliminary data.</text>
</comment>
<protein>
    <submittedName>
        <fullName evidence="1">Uncharacterized protein</fullName>
    </submittedName>
</protein>
<dbReference type="OrthoDB" id="4971097at2759"/>
<reference evidence="1 2" key="1">
    <citation type="journal article" date="2018" name="Sci. Rep.">
        <title>Characterisation of pathogen-specific regions and novel effector candidates in Fusarium oxysporum f. sp. cepae.</title>
        <authorList>
            <person name="Armitage A.D."/>
            <person name="Taylor A."/>
            <person name="Sobczyk M.K."/>
            <person name="Baxter L."/>
            <person name="Greenfield B.P."/>
            <person name="Bates H.J."/>
            <person name="Wilson F."/>
            <person name="Jackson A.C."/>
            <person name="Ott S."/>
            <person name="Harrison R.J."/>
            <person name="Clarkson J.P."/>
        </authorList>
    </citation>
    <scope>NUCLEOTIDE SEQUENCE [LARGE SCALE GENOMIC DNA]</scope>
    <source>
        <strain evidence="1 2">Fo_A13</strain>
    </source>
</reference>
<name>A0A420MAD0_FUSOX</name>
<evidence type="ECO:0000313" key="2">
    <source>
        <dbReference type="Proteomes" id="UP000285084"/>
    </source>
</evidence>
<dbReference type="VEuPathDB" id="FungiDB:HZS61_005474"/>
<gene>
    <name evidence="1" type="ORF">BFJ69_g16698</name>
</gene>
<proteinExistence type="predicted"/>
<dbReference type="VEuPathDB" id="FungiDB:FOZG_17341"/>
<evidence type="ECO:0000313" key="1">
    <source>
        <dbReference type="EMBL" id="RKK64594.1"/>
    </source>
</evidence>
<dbReference type="EMBL" id="MRCX01000518">
    <property type="protein sequence ID" value="RKK64594.1"/>
    <property type="molecule type" value="Genomic_DNA"/>
</dbReference>
<dbReference type="AlphaFoldDB" id="A0A420MAD0"/>
<organism evidence="1 2">
    <name type="scientific">Fusarium oxysporum</name>
    <name type="common">Fusarium vascular wilt</name>
    <dbReference type="NCBI Taxonomy" id="5507"/>
    <lineage>
        <taxon>Eukaryota</taxon>
        <taxon>Fungi</taxon>
        <taxon>Dikarya</taxon>
        <taxon>Ascomycota</taxon>
        <taxon>Pezizomycotina</taxon>
        <taxon>Sordariomycetes</taxon>
        <taxon>Hypocreomycetidae</taxon>
        <taxon>Hypocreales</taxon>
        <taxon>Nectriaceae</taxon>
        <taxon>Fusarium</taxon>
        <taxon>Fusarium oxysporum species complex</taxon>
    </lineage>
</organism>